<dbReference type="AlphaFoldDB" id="A0AAV5AJ35"/>
<reference evidence="1" key="1">
    <citation type="submission" date="2021-10" db="EMBL/GenBank/DDBJ databases">
        <title>De novo Genome Assembly of Clathrus columnatus (Basidiomycota, Fungi) Using Illumina and Nanopore Sequence Data.</title>
        <authorList>
            <person name="Ogiso-Tanaka E."/>
            <person name="Itagaki H."/>
            <person name="Hosoya T."/>
            <person name="Hosaka K."/>
        </authorList>
    </citation>
    <scope>NUCLEOTIDE SEQUENCE</scope>
    <source>
        <strain evidence="1">MO-923</strain>
    </source>
</reference>
<sequence>MATVETLTMVSLEGLESPVWLVPDYTSYPDESCNRFQVAIQDYQDPRLDDLAKGTNDAFRYLLSLCDSGNSEKITDVRLLRSSQLVETLPNGYTGMSIDINKGRSGGKSSLYLIWKTIVINVNPPQYILGYSVVYGNLPSEEPRNAVTTLDNNDDNINMGFGGNYVWVVPEYGSARERARTSFIFIAQDHNNDNYKNLAKGANGKYRYLLPMINRGTKQKIIGLRLLRSSSQILSPPKGYHGMTKDINEGRHGTYLYLIWEGIYAPISTFVSGVRIRYGSKSSDEPEDAMTEISNKGDDINQGFGGRRIPALQRRVSKFLSRTSQIFIMKTLPKVLEEIIVTASQYGMQKSDNEEMTPPPGYNKMSIDINKGRGGTYLYLVWQDRDINVSATEFGLFETSATGSCL</sequence>
<comment type="caution">
    <text evidence="1">The sequence shown here is derived from an EMBL/GenBank/DDBJ whole genome shotgun (WGS) entry which is preliminary data.</text>
</comment>
<protein>
    <submittedName>
        <fullName evidence="1">Uncharacterized protein</fullName>
    </submittedName>
</protein>
<gene>
    <name evidence="1" type="ORF">Clacol_006932</name>
</gene>
<dbReference type="Proteomes" id="UP001050691">
    <property type="component" value="Unassembled WGS sequence"/>
</dbReference>
<dbReference type="EMBL" id="BPWL01000007">
    <property type="protein sequence ID" value="GJJ12688.1"/>
    <property type="molecule type" value="Genomic_DNA"/>
</dbReference>
<organism evidence="1 2">
    <name type="scientific">Clathrus columnatus</name>
    <dbReference type="NCBI Taxonomy" id="1419009"/>
    <lineage>
        <taxon>Eukaryota</taxon>
        <taxon>Fungi</taxon>
        <taxon>Dikarya</taxon>
        <taxon>Basidiomycota</taxon>
        <taxon>Agaricomycotina</taxon>
        <taxon>Agaricomycetes</taxon>
        <taxon>Phallomycetidae</taxon>
        <taxon>Phallales</taxon>
        <taxon>Clathraceae</taxon>
        <taxon>Clathrus</taxon>
    </lineage>
</organism>
<evidence type="ECO:0000313" key="2">
    <source>
        <dbReference type="Proteomes" id="UP001050691"/>
    </source>
</evidence>
<evidence type="ECO:0000313" key="1">
    <source>
        <dbReference type="EMBL" id="GJJ12688.1"/>
    </source>
</evidence>
<accession>A0AAV5AJ35</accession>
<keyword evidence="2" id="KW-1185">Reference proteome</keyword>
<name>A0AAV5AJ35_9AGAM</name>
<dbReference type="Gene3D" id="2.100.10.50">
    <property type="match status" value="1"/>
</dbReference>
<proteinExistence type="predicted"/>